<dbReference type="EnsemblPlants" id="PGSC0003DMT400034181">
    <property type="protein sequence ID" value="PGSC0003DMT400034181"/>
    <property type="gene ID" value="PGSC0003DMG400013137"/>
</dbReference>
<evidence type="ECO:0000259" key="1">
    <source>
        <dbReference type="Pfam" id="PF14244"/>
    </source>
</evidence>
<dbReference type="Proteomes" id="UP000011115">
    <property type="component" value="Unassembled WGS sequence"/>
</dbReference>
<feature type="domain" description="Retrotransposon Copia-like N-terminal" evidence="1">
    <location>
        <begin position="10"/>
        <end position="31"/>
    </location>
</feature>
<proteinExistence type="predicted"/>
<dbReference type="PANTHER" id="PTHR37610:SF6">
    <property type="entry name" value="GAG-POLYPEPTIDE OF LTR COPIA-TYPE-RELATED"/>
    <property type="match status" value="1"/>
</dbReference>
<dbReference type="InParanoid" id="M1B089"/>
<dbReference type="HOGENOM" id="CLU_2516980_0_0_1"/>
<dbReference type="Gramene" id="PGSC0003DMT400034181">
    <property type="protein sequence ID" value="PGSC0003DMT400034181"/>
    <property type="gene ID" value="PGSC0003DMG400013137"/>
</dbReference>
<reference evidence="3" key="1">
    <citation type="journal article" date="2011" name="Nature">
        <title>Genome sequence and analysis of the tuber crop potato.</title>
        <authorList>
            <consortium name="The Potato Genome Sequencing Consortium"/>
        </authorList>
    </citation>
    <scope>NUCLEOTIDE SEQUENCE [LARGE SCALE GENOMIC DNA]</scope>
    <source>
        <strain evidence="3">cv. DM1-3 516 R44</strain>
    </source>
</reference>
<evidence type="ECO:0000313" key="3">
    <source>
        <dbReference type="Proteomes" id="UP000011115"/>
    </source>
</evidence>
<evidence type="ECO:0000313" key="2">
    <source>
        <dbReference type="EnsemblPlants" id="PGSC0003DMT400034181"/>
    </source>
</evidence>
<organism evidence="2 3">
    <name type="scientific">Solanum tuberosum</name>
    <name type="common">Potato</name>
    <dbReference type="NCBI Taxonomy" id="4113"/>
    <lineage>
        <taxon>Eukaryota</taxon>
        <taxon>Viridiplantae</taxon>
        <taxon>Streptophyta</taxon>
        <taxon>Embryophyta</taxon>
        <taxon>Tracheophyta</taxon>
        <taxon>Spermatophyta</taxon>
        <taxon>Magnoliopsida</taxon>
        <taxon>eudicotyledons</taxon>
        <taxon>Gunneridae</taxon>
        <taxon>Pentapetalae</taxon>
        <taxon>asterids</taxon>
        <taxon>lamiids</taxon>
        <taxon>Solanales</taxon>
        <taxon>Solanaceae</taxon>
        <taxon>Solanoideae</taxon>
        <taxon>Solaneae</taxon>
        <taxon>Solanum</taxon>
    </lineage>
</organism>
<protein>
    <submittedName>
        <fullName evidence="2">Reverse transcriptase</fullName>
    </submittedName>
</protein>
<dbReference type="eggNOG" id="KOG0017">
    <property type="taxonomic scope" value="Eukaryota"/>
</dbReference>
<dbReference type="STRING" id="4113.M1B089"/>
<dbReference type="OMA" id="MASCHAH"/>
<keyword evidence="3" id="KW-1185">Reference proteome</keyword>
<dbReference type="Pfam" id="PF14244">
    <property type="entry name" value="Retrotran_gag_3"/>
    <property type="match status" value="1"/>
</dbReference>
<dbReference type="PANTHER" id="PTHR37610">
    <property type="entry name" value="CCHC-TYPE DOMAIN-CONTAINING PROTEIN"/>
    <property type="match status" value="1"/>
</dbReference>
<dbReference type="InterPro" id="IPR029472">
    <property type="entry name" value="Copia-like_N"/>
</dbReference>
<sequence length="85" mass="9346">MVEDIPDGRDLSLSLSAKNKLGFIDGSSPTPDVADTSFKLWNRCNGMVISWLLNSLSKDIADSVLYSRTTKDLWNDLDQPSGAKL</sequence>
<accession>M1B089</accession>
<reference evidence="2" key="2">
    <citation type="submission" date="2015-06" db="UniProtKB">
        <authorList>
            <consortium name="EnsemblPlants"/>
        </authorList>
    </citation>
    <scope>IDENTIFICATION</scope>
    <source>
        <strain evidence="2">DM1-3 516 R44</strain>
    </source>
</reference>
<dbReference type="AlphaFoldDB" id="M1B089"/>
<dbReference type="PaxDb" id="4113-PGSC0003DMT400034181"/>
<name>M1B089_SOLTU</name>